<proteinExistence type="predicted"/>
<sequence length="130" mass="14571">MFPYSFFSLAFPLFPPNGRGFLWLDDRPGLQEASWSRCDMHGAEISRQEEIIGSVRVRFSPRSQSLKDCNFWVQSQSLVEDGCRAGCARGMRRESHSNLEQGVGGGGSRVKSQRLKTRLGREGRCISSQG</sequence>
<evidence type="ECO:0000313" key="2">
    <source>
        <dbReference type="EMBL" id="RAH86563.1"/>
    </source>
</evidence>
<dbReference type="EMBL" id="KZ824772">
    <property type="protein sequence ID" value="RAH86563.1"/>
    <property type="molecule type" value="Genomic_DNA"/>
</dbReference>
<gene>
    <name evidence="2" type="ORF">BO86DRAFT_114235</name>
</gene>
<evidence type="ECO:0000313" key="3">
    <source>
        <dbReference type="Proteomes" id="UP000249497"/>
    </source>
</evidence>
<organism evidence="2 3">
    <name type="scientific">Aspergillus japonicus CBS 114.51</name>
    <dbReference type="NCBI Taxonomy" id="1448312"/>
    <lineage>
        <taxon>Eukaryota</taxon>
        <taxon>Fungi</taxon>
        <taxon>Dikarya</taxon>
        <taxon>Ascomycota</taxon>
        <taxon>Pezizomycotina</taxon>
        <taxon>Eurotiomycetes</taxon>
        <taxon>Eurotiomycetidae</taxon>
        <taxon>Eurotiales</taxon>
        <taxon>Aspergillaceae</taxon>
        <taxon>Aspergillus</taxon>
        <taxon>Aspergillus subgen. Circumdati</taxon>
    </lineage>
</organism>
<dbReference type="Proteomes" id="UP000249497">
    <property type="component" value="Unassembled WGS sequence"/>
</dbReference>
<dbReference type="AlphaFoldDB" id="A0A8T8XE40"/>
<dbReference type="RefSeq" id="XP_025532457.1">
    <property type="nucleotide sequence ID" value="XM_025665954.1"/>
</dbReference>
<keyword evidence="3" id="KW-1185">Reference proteome</keyword>
<protein>
    <submittedName>
        <fullName evidence="2">Uncharacterized protein</fullName>
    </submittedName>
</protein>
<evidence type="ECO:0000256" key="1">
    <source>
        <dbReference type="SAM" id="MobiDB-lite"/>
    </source>
</evidence>
<accession>A0A8T8XE40</accession>
<reference evidence="2 3" key="1">
    <citation type="submission" date="2018-02" db="EMBL/GenBank/DDBJ databases">
        <title>The genomes of Aspergillus section Nigri reveals drivers in fungal speciation.</title>
        <authorList>
            <consortium name="DOE Joint Genome Institute"/>
            <person name="Vesth T.C."/>
            <person name="Nybo J."/>
            <person name="Theobald S."/>
            <person name="Brandl J."/>
            <person name="Frisvad J.C."/>
            <person name="Nielsen K.F."/>
            <person name="Lyhne E.K."/>
            <person name="Kogle M.E."/>
            <person name="Kuo A."/>
            <person name="Riley R."/>
            <person name="Clum A."/>
            <person name="Nolan M."/>
            <person name="Lipzen A."/>
            <person name="Salamov A."/>
            <person name="Henrissat B."/>
            <person name="Wiebenga A."/>
            <person name="De vries R.P."/>
            <person name="Grigoriev I.V."/>
            <person name="Mortensen U.H."/>
            <person name="Andersen M.R."/>
            <person name="Baker S.E."/>
        </authorList>
    </citation>
    <scope>NUCLEOTIDE SEQUENCE [LARGE SCALE GENOMIC DNA]</scope>
    <source>
        <strain evidence="2 3">CBS 114.51</strain>
    </source>
</reference>
<dbReference type="GeneID" id="37169646"/>
<feature type="region of interest" description="Disordered" evidence="1">
    <location>
        <begin position="94"/>
        <end position="113"/>
    </location>
</feature>
<name>A0A8T8XE40_ASPJA</name>